<sequence>MQLHYCHQRLIMWLESISKQLDLRDSREKAFESLILSFGRLQLKEDRALAKQTRLLAENRKLRNLACSKLIELDDEGAEARLRELQADRERLLLDAVAIESALRRAADDLARRSADLAATEQLAASLQLEVGRLRREVRGLANQRDRNVAEL</sequence>
<organism evidence="2 3">
    <name type="scientific">Macrostomum lignano</name>
    <dbReference type="NCBI Taxonomy" id="282301"/>
    <lineage>
        <taxon>Eukaryota</taxon>
        <taxon>Metazoa</taxon>
        <taxon>Spiralia</taxon>
        <taxon>Lophotrochozoa</taxon>
        <taxon>Platyhelminthes</taxon>
        <taxon>Rhabditophora</taxon>
        <taxon>Macrostomorpha</taxon>
        <taxon>Macrostomida</taxon>
        <taxon>Macrostomidae</taxon>
        <taxon>Macrostomum</taxon>
    </lineage>
</organism>
<name>A0A1I8FWS3_9PLAT</name>
<evidence type="ECO:0000313" key="3">
    <source>
        <dbReference type="WBParaSite" id="maker-uti_cns_0000139-snap-gene-2.20-mRNA-1"/>
    </source>
</evidence>
<evidence type="ECO:0000256" key="1">
    <source>
        <dbReference type="SAM" id="Coils"/>
    </source>
</evidence>
<reference evidence="3" key="1">
    <citation type="submission" date="2016-11" db="UniProtKB">
        <authorList>
            <consortium name="WormBaseParasite"/>
        </authorList>
    </citation>
    <scope>IDENTIFICATION</scope>
</reference>
<protein>
    <submittedName>
        <fullName evidence="3">Flagellar export protein FliJ</fullName>
    </submittedName>
</protein>
<keyword evidence="1" id="KW-0175">Coiled coil</keyword>
<accession>A0A1I8FWS3</accession>
<dbReference type="AlphaFoldDB" id="A0A1I8FWS3"/>
<feature type="coiled-coil region" evidence="1">
    <location>
        <begin position="75"/>
        <end position="144"/>
    </location>
</feature>
<dbReference type="WBParaSite" id="maker-uti_cns_0000139-snap-gene-2.20-mRNA-1">
    <property type="protein sequence ID" value="maker-uti_cns_0000139-snap-gene-2.20-mRNA-1"/>
    <property type="gene ID" value="maker-uti_cns_0000139-snap-gene-2.20"/>
</dbReference>
<keyword evidence="2" id="KW-1185">Reference proteome</keyword>
<dbReference type="Proteomes" id="UP000095280">
    <property type="component" value="Unplaced"/>
</dbReference>
<evidence type="ECO:0000313" key="2">
    <source>
        <dbReference type="Proteomes" id="UP000095280"/>
    </source>
</evidence>
<proteinExistence type="predicted"/>